<feature type="transmembrane region" description="Helical" evidence="7">
    <location>
        <begin position="289"/>
        <end position="310"/>
    </location>
</feature>
<feature type="transmembrane region" description="Helical" evidence="7">
    <location>
        <begin position="665"/>
        <end position="687"/>
    </location>
</feature>
<evidence type="ECO:0000256" key="4">
    <source>
        <dbReference type="ARBA" id="ARBA00022692"/>
    </source>
</evidence>
<dbReference type="Proteomes" id="UP000241107">
    <property type="component" value="Unassembled WGS sequence"/>
</dbReference>
<feature type="transmembrane region" description="Helical" evidence="7">
    <location>
        <begin position="389"/>
        <end position="412"/>
    </location>
</feature>
<dbReference type="InterPro" id="IPR050360">
    <property type="entry name" value="MFS_Sugar_Transporters"/>
</dbReference>
<feature type="transmembrane region" description="Helical" evidence="7">
    <location>
        <begin position="354"/>
        <end position="377"/>
    </location>
</feature>
<dbReference type="Pfam" id="PF00083">
    <property type="entry name" value="Sugar_tr"/>
    <property type="match status" value="2"/>
</dbReference>
<dbReference type="VEuPathDB" id="FungiDB:C7M61_005180"/>
<feature type="transmembrane region" description="Helical" evidence="7">
    <location>
        <begin position="108"/>
        <end position="126"/>
    </location>
</feature>
<comment type="similarity">
    <text evidence="2">Belongs to the major facilitator superfamily. Sugar transporter (TC 2.A.1.1) family.</text>
</comment>
<feature type="transmembrane region" description="Helical" evidence="7">
    <location>
        <begin position="138"/>
        <end position="158"/>
    </location>
</feature>
<dbReference type="EMBL" id="PYFQ01000023">
    <property type="protein sequence ID" value="PSK33716.1"/>
    <property type="molecule type" value="Genomic_DNA"/>
</dbReference>
<evidence type="ECO:0000313" key="10">
    <source>
        <dbReference type="Proteomes" id="UP000241107"/>
    </source>
</evidence>
<feature type="domain" description="Major facilitator superfamily (MFS) profile" evidence="8">
    <location>
        <begin position="567"/>
        <end position="1004"/>
    </location>
</feature>
<feature type="transmembrane region" description="Helical" evidence="7">
    <location>
        <begin position="452"/>
        <end position="473"/>
    </location>
</feature>
<feature type="transmembrane region" description="Helical" evidence="7">
    <location>
        <begin position="635"/>
        <end position="653"/>
    </location>
</feature>
<dbReference type="STRING" id="418784.A0A2P7YCM6"/>
<feature type="transmembrane region" description="Helical" evidence="7">
    <location>
        <begin position="170"/>
        <end position="190"/>
    </location>
</feature>
<feature type="transmembrane region" description="Helical" evidence="7">
    <location>
        <begin position="424"/>
        <end position="446"/>
    </location>
</feature>
<keyword evidence="5 7" id="KW-1133">Transmembrane helix</keyword>
<name>A0A2P7YCM6_9ASCO</name>
<dbReference type="PANTHER" id="PTHR48022">
    <property type="entry name" value="PLASTIDIC GLUCOSE TRANSPORTER 4"/>
    <property type="match status" value="1"/>
</dbReference>
<feature type="transmembrane region" description="Helical" evidence="7">
    <location>
        <begin position="881"/>
        <end position="904"/>
    </location>
</feature>
<evidence type="ECO:0000259" key="8">
    <source>
        <dbReference type="PROSITE" id="PS50850"/>
    </source>
</evidence>
<sequence>MFKLRPTPIEDIVGKEIAKVLPDHGKPWYRVKHLLLLNTLLIIPLLSAATTGFDGSLMNGLQSMEEWREEFNHPRGTMLGFINAAMSIGGVAVLPFGGYLSDNFGRRITLAIGLAGIIVATIIQSTSNNLGQLIPSRFIVGMAGLLAAQPAPLLVAELSYPTFRGKITCLYWAFYYIGAVLAAWLCFGCTGRGDSWAWRIPTILQGAFPAIQLALLFLVPESPRWLISKGKVEKARQILVKYHAGGDEQSELVEVEMLEISTALEMEKNANQTSWKAFIATPGNRKRTFIAFTLGIFSQWSGTPVVSYYFTLVLDTIGITSSYMQTLINGFLQVFNFVFATLAALLVDFFGRRFLFLWSGIGMLISYIIWTICSAIFEQTQSIAAGRTVVGFIFIFFFHYDIAYTPLLLGYTTEIFPYSMRSKGVTLVLVVVNASLIISAFCNSIAMDNIGWRYYIVFCVILVFVVLNTYFFYPETKGYSLEEIAVLFDGEKPSDIETLLSKDNDGKMESDEMDEVLSVKQKINVEHLESLKSTPIEDIVGEAIAQVLPDHGKPWYRVKHMLLLNVILLVPLLSAATNGYDGSLMNGLQSMEEWREEFDYPRGTMLGFVNAAQSIGGVIVLPFGGYLSDTLGRKWTLTIGLLGIVVATIIQATGNALGQLIASRFIVGIAGLLAAQPAPLLIAELAFPTFRGKITCLYWAFFYVGAILASWSCYGCTGRGDSWAWRIPTVLQGAFPIIQLSFLYFVPESPRWLVSKGRVEEAEKILVKHHAGGDYESPLVKTELLEISTALEMEKTANQSTWKALISTPGNRKRTFIAITMGVFSQWSGTTVVSYYFTLVLDTIGITSSSMQTLINGFLQIFNFFFATVAALMVDFFGRRFLLLWSGIGMLISYIVWTICSAIFEQTGSVAAGRTVVGFIFIFFFHYDIAYTPLVLGYPTEIFPFSMRSKGVTLTMAMASASLVITSFCNSIAMDNIGWRYYIVFCVILVFVVLNTYFFYPETKGYSLEEIAVLFDGKEAIDIEKFDSEGEEDGGLIDRKKIHIERIESVSRSF</sequence>
<feature type="transmembrane region" description="Helical" evidence="7">
    <location>
        <begin position="951"/>
        <end position="973"/>
    </location>
</feature>
<reference evidence="9 10" key="1">
    <citation type="submission" date="2018-03" db="EMBL/GenBank/DDBJ databases">
        <title>Candida pseudohaemulonii genome assembly and annotation.</title>
        <authorList>
            <person name="Munoz J.F."/>
            <person name="Gade L.G."/>
            <person name="Chow N.A."/>
            <person name="Litvintseva A.P."/>
            <person name="Loparev V.N."/>
            <person name="Cuomo C.A."/>
        </authorList>
    </citation>
    <scope>NUCLEOTIDE SEQUENCE [LARGE SCALE GENOMIC DNA]</scope>
    <source>
        <strain evidence="9 10">B12108</strain>
    </source>
</reference>
<dbReference type="RefSeq" id="XP_024711297.1">
    <property type="nucleotide sequence ID" value="XM_024860489.1"/>
</dbReference>
<dbReference type="InterPro" id="IPR020846">
    <property type="entry name" value="MFS_dom"/>
</dbReference>
<feature type="transmembrane region" description="Helical" evidence="7">
    <location>
        <begin position="562"/>
        <end position="580"/>
    </location>
</feature>
<evidence type="ECO:0000256" key="7">
    <source>
        <dbReference type="SAM" id="Phobius"/>
    </source>
</evidence>
<dbReference type="PANTHER" id="PTHR48022:SF3">
    <property type="entry name" value="HEXOSE TRANSPORTER PROTEIN (AFU_ORTHOLOGUE AFUA_8G04480)-RELATED"/>
    <property type="match status" value="1"/>
</dbReference>
<feature type="domain" description="Major facilitator superfamily (MFS) profile" evidence="8">
    <location>
        <begin position="40"/>
        <end position="477"/>
    </location>
</feature>
<evidence type="ECO:0000256" key="2">
    <source>
        <dbReference type="ARBA" id="ARBA00010992"/>
    </source>
</evidence>
<feature type="transmembrane region" description="Helical" evidence="7">
    <location>
        <begin position="78"/>
        <end position="96"/>
    </location>
</feature>
<dbReference type="AlphaFoldDB" id="A0A2P7YCM6"/>
<keyword evidence="10" id="KW-1185">Reference proteome</keyword>
<dbReference type="GeneID" id="36568566"/>
<evidence type="ECO:0000256" key="1">
    <source>
        <dbReference type="ARBA" id="ARBA00004141"/>
    </source>
</evidence>
<dbReference type="InterPro" id="IPR005829">
    <property type="entry name" value="Sugar_transporter_CS"/>
</dbReference>
<dbReference type="GO" id="GO:0005351">
    <property type="term" value="F:carbohydrate:proton symporter activity"/>
    <property type="evidence" value="ECO:0007669"/>
    <property type="project" value="TreeGrafter"/>
</dbReference>
<dbReference type="PROSITE" id="PS00216">
    <property type="entry name" value="SUGAR_TRANSPORT_1"/>
    <property type="match status" value="3"/>
</dbReference>
<feature type="transmembrane region" description="Helical" evidence="7">
    <location>
        <begin position="600"/>
        <end position="623"/>
    </location>
</feature>
<dbReference type="PROSITE" id="PS50850">
    <property type="entry name" value="MFS"/>
    <property type="match status" value="2"/>
</dbReference>
<proteinExistence type="inferred from homology"/>
<keyword evidence="3" id="KW-0813">Transport</keyword>
<keyword evidence="4 7" id="KW-0812">Transmembrane</keyword>
<dbReference type="OrthoDB" id="6133115at2759"/>
<dbReference type="Gene3D" id="1.20.1250.20">
    <property type="entry name" value="MFS general substrate transporter like domains"/>
    <property type="match status" value="2"/>
</dbReference>
<dbReference type="InterPro" id="IPR005828">
    <property type="entry name" value="MFS_sugar_transport-like"/>
</dbReference>
<feature type="transmembrane region" description="Helical" evidence="7">
    <location>
        <begin position="816"/>
        <end position="837"/>
    </location>
</feature>
<dbReference type="InterPro" id="IPR036259">
    <property type="entry name" value="MFS_trans_sf"/>
</dbReference>
<feature type="transmembrane region" description="Helical" evidence="7">
    <location>
        <begin position="723"/>
        <end position="746"/>
    </location>
</feature>
<feature type="transmembrane region" description="Helical" evidence="7">
    <location>
        <begin position="694"/>
        <end position="711"/>
    </location>
</feature>
<organism evidence="9 10">
    <name type="scientific">Candidozyma pseudohaemuli</name>
    <dbReference type="NCBI Taxonomy" id="418784"/>
    <lineage>
        <taxon>Eukaryota</taxon>
        <taxon>Fungi</taxon>
        <taxon>Dikarya</taxon>
        <taxon>Ascomycota</taxon>
        <taxon>Saccharomycotina</taxon>
        <taxon>Pichiomycetes</taxon>
        <taxon>Metschnikowiaceae</taxon>
        <taxon>Candidozyma</taxon>
    </lineage>
</organism>
<feature type="transmembrane region" description="Helical" evidence="7">
    <location>
        <begin position="916"/>
        <end position="939"/>
    </location>
</feature>
<dbReference type="InterPro" id="IPR003663">
    <property type="entry name" value="Sugar/inositol_transpt"/>
</dbReference>
<feature type="transmembrane region" description="Helical" evidence="7">
    <location>
        <begin position="34"/>
        <end position="58"/>
    </location>
</feature>
<comment type="subcellular location">
    <subcellularLocation>
        <location evidence="1">Membrane</location>
        <topology evidence="1">Multi-pass membrane protein</topology>
    </subcellularLocation>
</comment>
<comment type="caution">
    <text evidence="9">The sequence shown here is derived from an EMBL/GenBank/DDBJ whole genome shotgun (WGS) entry which is preliminary data.</text>
</comment>
<accession>A0A2P7YCM6</accession>
<dbReference type="NCBIfam" id="TIGR00879">
    <property type="entry name" value="SP"/>
    <property type="match status" value="2"/>
</dbReference>
<gene>
    <name evidence="9" type="ORF">C7M61_005180</name>
</gene>
<evidence type="ECO:0000256" key="5">
    <source>
        <dbReference type="ARBA" id="ARBA00022989"/>
    </source>
</evidence>
<feature type="transmembrane region" description="Helical" evidence="7">
    <location>
        <begin position="196"/>
        <end position="219"/>
    </location>
</feature>
<evidence type="ECO:0000256" key="6">
    <source>
        <dbReference type="ARBA" id="ARBA00023136"/>
    </source>
</evidence>
<keyword evidence="6 7" id="KW-0472">Membrane</keyword>
<protein>
    <recommendedName>
        <fullName evidence="8">Major facilitator superfamily (MFS) profile domain-containing protein</fullName>
    </recommendedName>
</protein>
<dbReference type="GO" id="GO:0016020">
    <property type="term" value="C:membrane"/>
    <property type="evidence" value="ECO:0007669"/>
    <property type="project" value="UniProtKB-SubCell"/>
</dbReference>
<dbReference type="SUPFAM" id="SSF103473">
    <property type="entry name" value="MFS general substrate transporter"/>
    <property type="match status" value="2"/>
</dbReference>
<evidence type="ECO:0000313" key="9">
    <source>
        <dbReference type="EMBL" id="PSK33716.1"/>
    </source>
</evidence>
<dbReference type="FunFam" id="1.20.1250.20:FF:000117">
    <property type="entry name" value="MFS hexose transporter"/>
    <property type="match status" value="2"/>
</dbReference>
<evidence type="ECO:0000256" key="3">
    <source>
        <dbReference type="ARBA" id="ARBA00022448"/>
    </source>
</evidence>
<feature type="transmembrane region" description="Helical" evidence="7">
    <location>
        <begin position="979"/>
        <end position="1000"/>
    </location>
</feature>
<feature type="transmembrane region" description="Helical" evidence="7">
    <location>
        <begin position="857"/>
        <end position="874"/>
    </location>
</feature>
<feature type="transmembrane region" description="Helical" evidence="7">
    <location>
        <begin position="330"/>
        <end position="347"/>
    </location>
</feature>